<dbReference type="SMART" id="SM00054">
    <property type="entry name" value="EFh"/>
    <property type="match status" value="3"/>
</dbReference>
<dbReference type="EMBL" id="ACPB03022158">
    <property type="status" value="NOT_ANNOTATED_CDS"/>
    <property type="molecule type" value="Genomic_DNA"/>
</dbReference>
<evidence type="ECO:0000256" key="3">
    <source>
        <dbReference type="ARBA" id="ARBA00022837"/>
    </source>
</evidence>
<dbReference type="STRING" id="13249.R4G3S2"/>
<dbReference type="InParanoid" id="R4G3S2"/>
<sequence length="186" mass="21859">MLLNKLIRSNFLQSTVNFFPTFHRTATVKNESGFSDKEVEQFKIIFDKFDCEEKGSLDRWQFNTFIVATMGRKLNAVDLYRIFKRIDADKDEKIQFGELVSHLAKRLSKPAEEEVRRAFNIFDKDNDGRVTLSETRLALLFLGQDYGNPRVRNVFIRLDEDNDGEINFKDFNKLLKDERRTQTSDS</sequence>
<dbReference type="Pfam" id="PF13499">
    <property type="entry name" value="EF-hand_7"/>
    <property type="match status" value="1"/>
</dbReference>
<dbReference type="OMA" id="FCEAKTA"/>
<dbReference type="InterPro" id="IPR002048">
    <property type="entry name" value="EF_hand_dom"/>
</dbReference>
<dbReference type="SUPFAM" id="SSF47473">
    <property type="entry name" value="EF-hand"/>
    <property type="match status" value="1"/>
</dbReference>
<dbReference type="GeneID" id="141460528"/>
<reference evidence="5" key="1">
    <citation type="submission" date="2013-04" db="EMBL/GenBank/DDBJ databases">
        <title>An insight into the transcriptome of the digestive tract of the blood sucking bug, Rhodnius prolixus.</title>
        <authorList>
            <person name="Ribeiro J.M.C."/>
            <person name="Genta F.A."/>
            <person name="Sorgine M.H.F."/>
            <person name="Paiva-Silva G.O."/>
            <person name="Majerowicz D."/>
            <person name="Medeiros M."/>
            <person name="Koerich L."/>
            <person name="Terra W.R."/>
            <person name="Ferreira C."/>
            <person name="Pimentel A.C."/>
            <person name="Bisch P.M."/>
            <person name="Diniz M.M.P."/>
            <person name="Nascimento R."/>
            <person name="Salmon D."/>
            <person name="Silber A.M."/>
            <person name="Alves M."/>
            <person name="Oliveira M.F."/>
            <person name="Gondim K.C."/>
            <person name="Silva Neto M.A.C."/>
            <person name="Atella G.C."/>
            <person name="Araujo H."/>
            <person name="Dias F.S."/>
            <person name="Polycarpo C.R."/>
            <person name="Fampa P."/>
            <person name="Melo A.C."/>
            <person name="Tanaka A.S."/>
            <person name="Balczun C."/>
            <person name="Oliveira J.H.M."/>
            <person name="Goncalves R."/>
            <person name="Lazoski C."/>
            <person name="Pereira M.A."/>
            <person name="Rivera-Pomar R."/>
            <person name="Diambra L."/>
            <person name="Schaub G.A."/>
            <person name="Garcia E.S."/>
            <person name="Azambuja P."/>
            <person name="Braz G.R.C."/>
            <person name="Oliveira P.L."/>
        </authorList>
    </citation>
    <scope>NUCLEOTIDE SEQUENCE</scope>
</reference>
<dbReference type="CDD" id="cd00051">
    <property type="entry name" value="EFh"/>
    <property type="match status" value="2"/>
</dbReference>
<reference evidence="6" key="3">
    <citation type="submission" date="2015-05" db="UniProtKB">
        <authorList>
            <consortium name="EnsemblMetazoa"/>
        </authorList>
    </citation>
    <scope>IDENTIFICATION</scope>
</reference>
<proteinExistence type="evidence at transcript level"/>
<dbReference type="InterPro" id="IPR018247">
    <property type="entry name" value="EF_Hand_1_Ca_BS"/>
</dbReference>
<dbReference type="RefSeq" id="XP_073996731.1">
    <property type="nucleotide sequence ID" value="XM_074140630.1"/>
</dbReference>
<dbReference type="PANTHER" id="PTHR45942">
    <property type="entry name" value="PROTEIN PHOSPATASE 3 REGULATORY SUBUNIT B ALPHA ISOFORM TYPE 1"/>
    <property type="match status" value="1"/>
</dbReference>
<keyword evidence="3" id="KW-0106">Calcium</keyword>
<keyword evidence="1" id="KW-0479">Metal-binding</keyword>
<evidence type="ECO:0000259" key="4">
    <source>
        <dbReference type="PROSITE" id="PS50222"/>
    </source>
</evidence>
<evidence type="ECO:0000256" key="1">
    <source>
        <dbReference type="ARBA" id="ARBA00022723"/>
    </source>
</evidence>
<feature type="domain" description="EF-hand" evidence="4">
    <location>
        <begin position="110"/>
        <end position="145"/>
    </location>
</feature>
<dbReference type="GO" id="GO:0005509">
    <property type="term" value="F:calcium ion binding"/>
    <property type="evidence" value="ECO:0007669"/>
    <property type="project" value="InterPro"/>
</dbReference>
<feature type="domain" description="EF-hand" evidence="4">
    <location>
        <begin position="146"/>
        <end position="181"/>
    </location>
</feature>
<dbReference type="Pfam" id="PF13833">
    <property type="entry name" value="EF-hand_8"/>
    <property type="match status" value="1"/>
</dbReference>
<dbReference type="PROSITE" id="PS00018">
    <property type="entry name" value="EF_HAND_1"/>
    <property type="match status" value="1"/>
</dbReference>
<evidence type="ECO:0000313" key="7">
    <source>
        <dbReference type="Proteomes" id="UP000015103"/>
    </source>
</evidence>
<evidence type="ECO:0000256" key="2">
    <source>
        <dbReference type="ARBA" id="ARBA00022737"/>
    </source>
</evidence>
<organism evidence="5">
    <name type="scientific">Rhodnius prolixus</name>
    <name type="common">Triatomid bug</name>
    <dbReference type="NCBI Taxonomy" id="13249"/>
    <lineage>
        <taxon>Eukaryota</taxon>
        <taxon>Metazoa</taxon>
        <taxon>Ecdysozoa</taxon>
        <taxon>Arthropoda</taxon>
        <taxon>Hexapoda</taxon>
        <taxon>Insecta</taxon>
        <taxon>Pterygota</taxon>
        <taxon>Neoptera</taxon>
        <taxon>Paraneoptera</taxon>
        <taxon>Hemiptera</taxon>
        <taxon>Heteroptera</taxon>
        <taxon>Panheteroptera</taxon>
        <taxon>Cimicomorpha</taxon>
        <taxon>Reduviidae</taxon>
        <taxon>Triatominae</taxon>
        <taxon>Rhodnius</taxon>
    </lineage>
</organism>
<dbReference type="AlphaFoldDB" id="R4G3S2"/>
<dbReference type="Gene3D" id="1.10.238.10">
    <property type="entry name" value="EF-hand"/>
    <property type="match status" value="1"/>
</dbReference>
<dbReference type="Proteomes" id="UP000015103">
    <property type="component" value="Unassembled WGS sequence"/>
</dbReference>
<dbReference type="VEuPathDB" id="VectorBase:RPRC012710"/>
<name>R4G3S2_RHOPR</name>
<keyword evidence="7" id="KW-1185">Reference proteome</keyword>
<dbReference type="eggNOG" id="KOG0027">
    <property type="taxonomic scope" value="Eukaryota"/>
</dbReference>
<dbReference type="EnsemblMetazoa" id="RPRC012710-RA">
    <property type="protein sequence ID" value="RPRC012710-PA"/>
    <property type="gene ID" value="RPRC012710"/>
</dbReference>
<feature type="domain" description="EF-hand" evidence="4">
    <location>
        <begin position="74"/>
        <end position="109"/>
    </location>
</feature>
<accession>R4G3S2</accession>
<keyword evidence="2" id="KW-0677">Repeat</keyword>
<dbReference type="InterPro" id="IPR011992">
    <property type="entry name" value="EF-hand-dom_pair"/>
</dbReference>
<dbReference type="PROSITE" id="PS50222">
    <property type="entry name" value="EF_HAND_2"/>
    <property type="match status" value="3"/>
</dbReference>
<evidence type="ECO:0000313" key="6">
    <source>
        <dbReference type="EnsemblMetazoa" id="RPRC012710-PA"/>
    </source>
</evidence>
<reference evidence="7" key="2">
    <citation type="submission" date="2015-04" db="EMBL/GenBank/DDBJ databases">
        <authorList>
            <person name="Wilson R.K."/>
            <person name="Warren W."/>
            <person name="Dotson E."/>
            <person name="Oliveira P.L."/>
        </authorList>
    </citation>
    <scope>NUCLEOTIDE SEQUENCE</scope>
</reference>
<dbReference type="EMBL" id="GAHY01001416">
    <property type="protein sequence ID" value="JAA76094.1"/>
    <property type="molecule type" value="mRNA"/>
</dbReference>
<protein>
    <submittedName>
        <fullName evidence="5 6">Putative calmodulin</fullName>
    </submittedName>
</protein>
<evidence type="ECO:0000313" key="5">
    <source>
        <dbReference type="EMBL" id="JAA76094.1"/>
    </source>
</evidence>
<dbReference type="FunFam" id="1.10.238.10:FF:000001">
    <property type="entry name" value="Calmodulin 1"/>
    <property type="match status" value="1"/>
</dbReference>
<dbReference type="HOGENOM" id="CLU_061288_2_1_1"/>